<dbReference type="PANTHER" id="PTHR43179:SF7">
    <property type="entry name" value="RHAMNOSYLTRANSFERASE WBBL"/>
    <property type="match status" value="1"/>
</dbReference>
<dbReference type="Gene3D" id="3.90.550.10">
    <property type="entry name" value="Spore Coat Polysaccharide Biosynthesis Protein SpsA, Chain A"/>
    <property type="match status" value="1"/>
</dbReference>
<evidence type="ECO:0000313" key="2">
    <source>
        <dbReference type="EMBL" id="PIW66359.1"/>
    </source>
</evidence>
<feature type="domain" description="Glycosyltransferase 2-like" evidence="1">
    <location>
        <begin position="5"/>
        <end position="169"/>
    </location>
</feature>
<dbReference type="InterPro" id="IPR029044">
    <property type="entry name" value="Nucleotide-diphossugar_trans"/>
</dbReference>
<evidence type="ECO:0000259" key="1">
    <source>
        <dbReference type="Pfam" id="PF00535"/>
    </source>
</evidence>
<protein>
    <recommendedName>
        <fullName evidence="1">Glycosyltransferase 2-like domain-containing protein</fullName>
    </recommendedName>
</protein>
<dbReference type="InterPro" id="IPR001173">
    <property type="entry name" value="Glyco_trans_2-like"/>
</dbReference>
<comment type="caution">
    <text evidence="2">The sequence shown here is derived from an EMBL/GenBank/DDBJ whole genome shotgun (WGS) entry which is preliminary data.</text>
</comment>
<dbReference type="EMBL" id="PFGP01000091">
    <property type="protein sequence ID" value="PIW66359.1"/>
    <property type="molecule type" value="Genomic_DNA"/>
</dbReference>
<sequence length="314" mass="36299">MRCDIVMPVWNKIKLTEQCLAGIFQHTRGEYSVIIIDNASDEPAAEYMRDVSRRHPDKIKLIRNSHNAGFTKAVNQGIRASSSGYVCILNNDTVVSDDWLGEMIRIAESSPEIGIVNPSSNFGAKKPRNITYEQYAAGRTKDKRGQLVETAGPVGFCYLIKREVIDKIGLMDERFNPGYFEDTEYAIRARNAGYKSVFAKGAFVFHFEHASFKKRGFNALFKKSEEKFYAMHKRPERILYVLTRTAPEDFKARVREFLDKGAWVSVYLKKSSPKIELPNHTYARAFYFEDLFFNTKVFLKILFKKKKFTKIFRE</sequence>
<organism evidence="2 3">
    <name type="scientific">Candidatus Taenaricola geysiri</name>
    <dbReference type="NCBI Taxonomy" id="1974752"/>
    <lineage>
        <taxon>Bacteria</taxon>
        <taxon>Pseudomonadati</taxon>
        <taxon>Candidatus Omnitrophota</taxon>
        <taxon>Candidatus Taenaricola</taxon>
    </lineage>
</organism>
<dbReference type="AlphaFoldDB" id="A0A2J0LGM7"/>
<dbReference type="CDD" id="cd04186">
    <property type="entry name" value="GT_2_like_c"/>
    <property type="match status" value="1"/>
</dbReference>
<gene>
    <name evidence="2" type="ORF">COW11_03750</name>
</gene>
<accession>A0A2J0LGM7</accession>
<dbReference type="Pfam" id="PF00535">
    <property type="entry name" value="Glycos_transf_2"/>
    <property type="match status" value="1"/>
</dbReference>
<name>A0A2J0LGM7_9BACT</name>
<proteinExistence type="predicted"/>
<evidence type="ECO:0000313" key="3">
    <source>
        <dbReference type="Proteomes" id="UP000231267"/>
    </source>
</evidence>
<dbReference type="PANTHER" id="PTHR43179">
    <property type="entry name" value="RHAMNOSYLTRANSFERASE WBBL"/>
    <property type="match status" value="1"/>
</dbReference>
<dbReference type="Proteomes" id="UP000231267">
    <property type="component" value="Unassembled WGS sequence"/>
</dbReference>
<dbReference type="SUPFAM" id="SSF53448">
    <property type="entry name" value="Nucleotide-diphospho-sugar transferases"/>
    <property type="match status" value="1"/>
</dbReference>
<reference evidence="2 3" key="1">
    <citation type="submission" date="2017-09" db="EMBL/GenBank/DDBJ databases">
        <title>Depth-based differentiation of microbial function through sediment-hosted aquifers and enrichment of novel symbionts in the deep terrestrial subsurface.</title>
        <authorList>
            <person name="Probst A.J."/>
            <person name="Ladd B."/>
            <person name="Jarett J.K."/>
            <person name="Geller-Mcgrath D.E."/>
            <person name="Sieber C.M."/>
            <person name="Emerson J.B."/>
            <person name="Anantharaman K."/>
            <person name="Thomas B.C."/>
            <person name="Malmstrom R."/>
            <person name="Stieglmeier M."/>
            <person name="Klingl A."/>
            <person name="Woyke T."/>
            <person name="Ryan C.M."/>
            <person name="Banfield J.F."/>
        </authorList>
    </citation>
    <scope>NUCLEOTIDE SEQUENCE [LARGE SCALE GENOMIC DNA]</scope>
    <source>
        <strain evidence="2">CG12_big_fil_rev_8_21_14_0_65_43_15</strain>
    </source>
</reference>